<evidence type="ECO:0000259" key="2">
    <source>
        <dbReference type="PROSITE" id="PS50966"/>
    </source>
</evidence>
<dbReference type="InterPro" id="IPR007527">
    <property type="entry name" value="Znf_SWIM"/>
</dbReference>
<keyword evidence="1" id="KW-0479">Metal-binding</keyword>
<feature type="non-terminal residue" evidence="3">
    <location>
        <position position="1"/>
    </location>
</feature>
<keyword evidence="1" id="KW-0862">Zinc</keyword>
<keyword evidence="1" id="KW-0863">Zinc-finger</keyword>
<dbReference type="Proteomes" id="UP001146120">
    <property type="component" value="Unassembled WGS sequence"/>
</dbReference>
<dbReference type="GO" id="GO:0008270">
    <property type="term" value="F:zinc ion binding"/>
    <property type="evidence" value="ECO:0007669"/>
    <property type="project" value="UniProtKB-KW"/>
</dbReference>
<dbReference type="AlphaFoldDB" id="A0AAV2Z9T5"/>
<organism evidence="3 4">
    <name type="scientific">Lagenidium giganteum</name>
    <dbReference type="NCBI Taxonomy" id="4803"/>
    <lineage>
        <taxon>Eukaryota</taxon>
        <taxon>Sar</taxon>
        <taxon>Stramenopiles</taxon>
        <taxon>Oomycota</taxon>
        <taxon>Peronosporomycetes</taxon>
        <taxon>Pythiales</taxon>
        <taxon>Pythiaceae</taxon>
    </lineage>
</organism>
<accession>A0AAV2Z9T5</accession>
<evidence type="ECO:0000256" key="1">
    <source>
        <dbReference type="PROSITE-ProRule" id="PRU00325"/>
    </source>
</evidence>
<name>A0AAV2Z9T5_9STRA</name>
<reference evidence="3" key="2">
    <citation type="journal article" date="2023" name="Microbiol Resour">
        <title>Decontamination and Annotation of the Draft Genome Sequence of the Oomycete Lagenidium giganteum ARSEF 373.</title>
        <authorList>
            <person name="Morgan W.R."/>
            <person name="Tartar A."/>
        </authorList>
    </citation>
    <scope>NUCLEOTIDE SEQUENCE</scope>
    <source>
        <strain evidence="3">ARSEF 373</strain>
    </source>
</reference>
<dbReference type="PANTHER" id="PTHR31973">
    <property type="entry name" value="POLYPROTEIN, PUTATIVE-RELATED"/>
    <property type="match status" value="1"/>
</dbReference>
<feature type="domain" description="SWIM-type" evidence="2">
    <location>
        <begin position="387"/>
        <end position="419"/>
    </location>
</feature>
<gene>
    <name evidence="3" type="ORF">N0F65_010712</name>
</gene>
<dbReference type="PANTHER" id="PTHR31973:SF187">
    <property type="entry name" value="MUTATOR TRANSPOSASE MUDRA PROTEIN"/>
    <property type="match status" value="1"/>
</dbReference>
<proteinExistence type="predicted"/>
<evidence type="ECO:0000313" key="3">
    <source>
        <dbReference type="EMBL" id="DBA02784.1"/>
    </source>
</evidence>
<reference evidence="3" key="1">
    <citation type="submission" date="2022-11" db="EMBL/GenBank/DDBJ databases">
        <authorList>
            <person name="Morgan W.R."/>
            <person name="Tartar A."/>
        </authorList>
    </citation>
    <scope>NUCLEOTIDE SEQUENCE</scope>
    <source>
        <strain evidence="3">ARSEF 373</strain>
    </source>
</reference>
<evidence type="ECO:0000313" key="4">
    <source>
        <dbReference type="Proteomes" id="UP001146120"/>
    </source>
</evidence>
<keyword evidence="4" id="KW-1185">Reference proteome</keyword>
<sequence>FGPNLNALSDVKSIVDSDSDVDSTIVSDVESAYQAGKSAHKTVIVPLSAAASLRLTQCQQSRKACNRHIHDFALAQGKRAIIDRKRSGGARFRYVCNSKTPCTFFVCAYRSSMTQSFWIVGSVRATAAQVLSTSATVAAVSAFPQIPAKARQHQVQAIEGYKVHTRMLYRVKEQLVASLHGKNKEGFQKLESLLQRFCEKNATAHYASDFDADSRFRRCFLSHPFAAKLQLSLQDVLEFDGSFMKQLFAAHCWTAGIVFSGKPLFTDRGAANPTFFDPASWAPHLGNVRRYGWRTTNFVESENSVVVPKRHLPPYDVFEAVTEKFMTDVHTRQVCVAKWVASGRATTPHAQALFEVQQRQAGFLTVIPSSRVVFFVHDPRNQLIIRRRVDLDARTCTYPFTDQMGIPCNHLIAAFNLIGRQGDIIACFDRCYHVAQIAKALEGASVELTLHEEIALTTTALPPVEVKRVGRRRVKRLPLQGEDTVKPRSKRVCSVCRETGHNQRMCSN</sequence>
<comment type="caution">
    <text evidence="3">The sequence shown here is derived from an EMBL/GenBank/DDBJ whole genome shotgun (WGS) entry which is preliminary data.</text>
</comment>
<dbReference type="EMBL" id="DAKRPA010000027">
    <property type="protein sequence ID" value="DBA02784.1"/>
    <property type="molecule type" value="Genomic_DNA"/>
</dbReference>
<protein>
    <recommendedName>
        <fullName evidence="2">SWIM-type domain-containing protein</fullName>
    </recommendedName>
</protein>
<dbReference type="PROSITE" id="PS50966">
    <property type="entry name" value="ZF_SWIM"/>
    <property type="match status" value="1"/>
</dbReference>